<evidence type="ECO:0000259" key="8">
    <source>
        <dbReference type="PROSITE" id="PS50112"/>
    </source>
</evidence>
<feature type="coiled-coil region" evidence="6">
    <location>
        <begin position="136"/>
        <end position="170"/>
    </location>
</feature>
<dbReference type="InterPro" id="IPR003594">
    <property type="entry name" value="HATPase_dom"/>
</dbReference>
<dbReference type="SUPFAM" id="SSF55785">
    <property type="entry name" value="PYP-like sensor domain (PAS domain)"/>
    <property type="match status" value="8"/>
</dbReference>
<evidence type="ECO:0000256" key="6">
    <source>
        <dbReference type="SAM" id="Coils"/>
    </source>
</evidence>
<gene>
    <name evidence="10" type="ORF">ACFOW1_06065</name>
</gene>
<dbReference type="PROSITE" id="PS50109">
    <property type="entry name" value="HIS_KIN"/>
    <property type="match status" value="1"/>
</dbReference>
<dbReference type="PANTHER" id="PTHR43304:SF1">
    <property type="entry name" value="PAC DOMAIN-CONTAINING PROTEIN"/>
    <property type="match status" value="1"/>
</dbReference>
<dbReference type="Gene3D" id="2.10.70.100">
    <property type="match status" value="1"/>
</dbReference>
<dbReference type="InterPro" id="IPR029016">
    <property type="entry name" value="GAF-like_dom_sf"/>
</dbReference>
<dbReference type="Pfam" id="PF08447">
    <property type="entry name" value="PAS_3"/>
    <property type="match status" value="3"/>
</dbReference>
<evidence type="ECO:0000259" key="7">
    <source>
        <dbReference type="PROSITE" id="PS50109"/>
    </source>
</evidence>
<proteinExistence type="predicted"/>
<dbReference type="Gene3D" id="3.30.450.20">
    <property type="entry name" value="PAS domain"/>
    <property type="match status" value="9"/>
</dbReference>
<dbReference type="CDD" id="cd00130">
    <property type="entry name" value="PAS"/>
    <property type="match status" value="6"/>
</dbReference>
<dbReference type="InterPro" id="IPR000700">
    <property type="entry name" value="PAS-assoc_C"/>
</dbReference>
<evidence type="ECO:0000313" key="11">
    <source>
        <dbReference type="Proteomes" id="UP001595906"/>
    </source>
</evidence>
<dbReference type="InterPro" id="IPR005467">
    <property type="entry name" value="His_kinase_dom"/>
</dbReference>
<dbReference type="CDD" id="cd16917">
    <property type="entry name" value="HATPase_UhpB-NarQ-NarX-like"/>
    <property type="match status" value="1"/>
</dbReference>
<dbReference type="InterPro" id="IPR035965">
    <property type="entry name" value="PAS-like_dom_sf"/>
</dbReference>
<dbReference type="PANTHER" id="PTHR43304">
    <property type="entry name" value="PHYTOCHROME-LIKE PROTEIN CPH1"/>
    <property type="match status" value="1"/>
</dbReference>
<dbReference type="Gene3D" id="3.30.450.40">
    <property type="match status" value="1"/>
</dbReference>
<feature type="domain" description="PAS" evidence="8">
    <location>
        <begin position="530"/>
        <end position="586"/>
    </location>
</feature>
<reference evidence="11" key="1">
    <citation type="journal article" date="2019" name="Int. J. Syst. Evol. Microbiol.">
        <title>The Global Catalogue of Microorganisms (GCM) 10K type strain sequencing project: providing services to taxonomists for standard genome sequencing and annotation.</title>
        <authorList>
            <consortium name="The Broad Institute Genomics Platform"/>
            <consortium name="The Broad Institute Genome Sequencing Center for Infectious Disease"/>
            <person name="Wu L."/>
            <person name="Ma J."/>
        </authorList>
    </citation>
    <scope>NUCLEOTIDE SEQUENCE [LARGE SCALE GENOMIC DNA]</scope>
    <source>
        <strain evidence="11">CECT 8010</strain>
    </source>
</reference>
<dbReference type="InterPro" id="IPR003018">
    <property type="entry name" value="GAF"/>
</dbReference>
<dbReference type="InterPro" id="IPR000014">
    <property type="entry name" value="PAS"/>
</dbReference>
<dbReference type="SMART" id="SM00387">
    <property type="entry name" value="HATPase_c"/>
    <property type="match status" value="1"/>
</dbReference>
<feature type="domain" description="Histidine kinase" evidence="7">
    <location>
        <begin position="1446"/>
        <end position="1533"/>
    </location>
</feature>
<keyword evidence="11" id="KW-1185">Reference proteome</keyword>
<feature type="domain" description="PAC" evidence="9">
    <location>
        <begin position="354"/>
        <end position="407"/>
    </location>
</feature>
<feature type="domain" description="PAC" evidence="9">
    <location>
        <begin position="1148"/>
        <end position="1200"/>
    </location>
</feature>
<dbReference type="SUPFAM" id="SSF55874">
    <property type="entry name" value="ATPase domain of HSP90 chaperone/DNA topoisomerase II/histidine kinase"/>
    <property type="match status" value="1"/>
</dbReference>
<dbReference type="NCBIfam" id="TIGR00229">
    <property type="entry name" value="sensory_box"/>
    <property type="match status" value="6"/>
</dbReference>
<organism evidence="10 11">
    <name type="scientific">Parasediminibacterium paludis</name>
    <dbReference type="NCBI Taxonomy" id="908966"/>
    <lineage>
        <taxon>Bacteria</taxon>
        <taxon>Pseudomonadati</taxon>
        <taxon>Bacteroidota</taxon>
        <taxon>Chitinophagia</taxon>
        <taxon>Chitinophagales</taxon>
        <taxon>Chitinophagaceae</taxon>
        <taxon>Parasediminibacterium</taxon>
    </lineage>
</organism>
<evidence type="ECO:0000256" key="4">
    <source>
        <dbReference type="ARBA" id="ARBA00022679"/>
    </source>
</evidence>
<dbReference type="Gene3D" id="3.30.565.10">
    <property type="entry name" value="Histidine kinase-like ATPase, C-terminal domain"/>
    <property type="match status" value="1"/>
</dbReference>
<evidence type="ECO:0000256" key="3">
    <source>
        <dbReference type="ARBA" id="ARBA00022553"/>
    </source>
</evidence>
<keyword evidence="3" id="KW-0597">Phosphoprotein</keyword>
<dbReference type="Pfam" id="PF02518">
    <property type="entry name" value="HATPase_c"/>
    <property type="match status" value="1"/>
</dbReference>
<dbReference type="InterPro" id="IPR052162">
    <property type="entry name" value="Sensor_kinase/Photoreceptor"/>
</dbReference>
<dbReference type="InterPro" id="IPR013767">
    <property type="entry name" value="PAS_fold"/>
</dbReference>
<feature type="domain" description="PAC" evidence="9">
    <location>
        <begin position="726"/>
        <end position="777"/>
    </location>
</feature>
<dbReference type="SMART" id="SM00091">
    <property type="entry name" value="PAS"/>
    <property type="match status" value="7"/>
</dbReference>
<evidence type="ECO:0000259" key="9">
    <source>
        <dbReference type="PROSITE" id="PS50113"/>
    </source>
</evidence>
<dbReference type="InterPro" id="IPR036890">
    <property type="entry name" value="HATPase_C_sf"/>
</dbReference>
<protein>
    <recommendedName>
        <fullName evidence="2">histidine kinase</fullName>
        <ecNumber evidence="2">2.7.13.3</ecNumber>
    </recommendedName>
</protein>
<comment type="catalytic activity">
    <reaction evidence="1">
        <text>ATP + protein L-histidine = ADP + protein N-phospho-L-histidine.</text>
        <dbReference type="EC" id="2.7.13.3"/>
    </reaction>
</comment>
<accession>A0ABV8PXF1</accession>
<dbReference type="SMART" id="SM00086">
    <property type="entry name" value="PAC"/>
    <property type="match status" value="7"/>
</dbReference>
<name>A0ABV8PXF1_9BACT</name>
<keyword evidence="5" id="KW-0418">Kinase</keyword>
<keyword evidence="6" id="KW-0175">Coiled coil</keyword>
<feature type="domain" description="PAC" evidence="9">
    <location>
        <begin position="228"/>
        <end position="280"/>
    </location>
</feature>
<feature type="domain" description="PAS" evidence="8">
    <location>
        <begin position="778"/>
        <end position="850"/>
    </location>
</feature>
<feature type="domain" description="PAS" evidence="8">
    <location>
        <begin position="408"/>
        <end position="478"/>
    </location>
</feature>
<feature type="domain" description="PAC" evidence="9">
    <location>
        <begin position="1274"/>
        <end position="1328"/>
    </location>
</feature>
<dbReference type="EMBL" id="JBHSDC010000005">
    <property type="protein sequence ID" value="MFC4231445.1"/>
    <property type="molecule type" value="Genomic_DNA"/>
</dbReference>
<dbReference type="InterPro" id="IPR013655">
    <property type="entry name" value="PAS_fold_3"/>
</dbReference>
<dbReference type="PROSITE" id="PS50113">
    <property type="entry name" value="PAC"/>
    <property type="match status" value="5"/>
</dbReference>
<dbReference type="SUPFAM" id="SSF55781">
    <property type="entry name" value="GAF domain-like"/>
    <property type="match status" value="1"/>
</dbReference>
<sequence>MPEILSFRKVLRFSPQPTILLQVSEQEAIVEVVNKAYLELLGTKEESIIHKALFNTPNFGLSDINAHTVTKLKQLIDECLFTKTSVNLVEQCFSVLNIFQNSLSQHIFSFTITPIIGSVGSQSNLVLISLTDETEKIALKDNYRQLQEELTALEDDVQEIEQKLKIGRWEIDVASGKIWWSDEVYIICGYEPQSFDPGKRDQFSITHPDDIEIAKKALQETIEFGVPFSIERRLFKANGDILYALSKGKAVKNDAGEIVKVKGFFQDITQRVLQNEAINAIKTNQEALINGTNDLVWLMNTKMQVLVANEAYYDKMKQLAEGYQSDNEAVLEARNERLARWTGLIPEVLKGNSLSFKEKILNPFNNTYEYALVSINPIKNDKGEIENIACFAKDITLETNNLHTLESTKTRLENILAASPDIICSLDGNAVFIDVNAASEKILGYKPEEMIGKSIAVFLPPEELAKTVAEAPKVRETGKLIHFENKYIKKDSSLINISWTGSYQAEKDILYCVGRDVTEKKKQEEALEASKKDYQNLFEANPSPMLIWDFETWKITDANIQSGKLFGYTHKELLELSILDLIPNEDITLAKSTFKIQDNKGYYIVQGVKHKKKNSEIILVDITAHNLNYKGKKSSLVLINDVTEKIKIQKAIAESEAKYRSLFENSVDGIFITKKTGGIIDVNPSGCKMLQMTKAEVCKAGRKGTVDISDTRLDIFLKEREKLGYAKSILTHIRKDGNKFEAEVSSSTFTDANGNDLNALIVRDITERIKNQEQLRESNERFNHVTKATSEAIWDWNLITGEIFWGDGFKTILGYDNKSIIPTYQLNMALVHPRDVDRVNKKVLDTISSEENFWEESYRFLKADKTYIQIINRAYIIRDKYGKATRMVGAKRDISQYQYYSELEKLERNILAINEAGDKSLEEVLSIYLLGIEVLHPGMTCSILQLRGNQLFNLSTPSLPEAYINAINGVTIGENTGSCGTAAFTKKNVIVSDIANDPRWINYKVLAEEHGLKACWSHPIFNQKEAVIATFAAYYQQVKTPSALEENTINRASNILKIILESYERTQALKESNERYNLATKATSDAIWDWDLATGYMIWGEGWQSIFGFDTKTIEKNIAFKLSNTHPDDLEKLRSSYYTIVKSDQTNWEEQYRLKKANGEYAYVVSKGFVIRNKAGRAIRMVGATRDITLRKQEELRLKLLESVITNTNDAVVVSETESLTSSDPRIVYVNDAFTKMTGYTASEMLGKNPRILQGPKSDRKELDKLKASLKKWEACEATLLNYRKDGTEFWVNINISPVADENGWHTHWVAIQRDVTEKILEEQNLTKAIIKAQENERYEIGGELHDNVCQILTSSQLSLKMLKKALGPKELVWYDNGVEAITLASREIRNLSHRLAPSFFNDTTLELAITTLVQTFNIEEKYQIHILFDDKFKAQPSKQEFQINLYRIVQEQLKNIFKYAEATVIEIVGTIKNEKLRMEIIDNGMGFNIHQSSTGIGMANMKRRTELFLGKFEVVSSMGKGCKVTVEIPLEEIN</sequence>
<dbReference type="Proteomes" id="UP001595906">
    <property type="component" value="Unassembled WGS sequence"/>
</dbReference>
<feature type="domain" description="PAS" evidence="8">
    <location>
        <begin position="655"/>
        <end position="697"/>
    </location>
</feature>
<dbReference type="InterPro" id="IPR001610">
    <property type="entry name" value="PAC"/>
</dbReference>
<dbReference type="RefSeq" id="WP_379012918.1">
    <property type="nucleotide sequence ID" value="NZ_JBHSDC010000005.1"/>
</dbReference>
<dbReference type="Pfam" id="PF13426">
    <property type="entry name" value="PAS_9"/>
    <property type="match status" value="3"/>
</dbReference>
<dbReference type="Pfam" id="PF00989">
    <property type="entry name" value="PAS"/>
    <property type="match status" value="2"/>
</dbReference>
<evidence type="ECO:0000256" key="5">
    <source>
        <dbReference type="ARBA" id="ARBA00022777"/>
    </source>
</evidence>
<feature type="domain" description="PAS" evidence="8">
    <location>
        <begin position="1197"/>
        <end position="1249"/>
    </location>
</feature>
<dbReference type="Pfam" id="PF13185">
    <property type="entry name" value="GAF_2"/>
    <property type="match status" value="1"/>
</dbReference>
<dbReference type="PROSITE" id="PS50112">
    <property type="entry name" value="PAS"/>
    <property type="match status" value="5"/>
</dbReference>
<dbReference type="EC" id="2.7.13.3" evidence="2"/>
<comment type="caution">
    <text evidence="10">The sequence shown here is derived from an EMBL/GenBank/DDBJ whole genome shotgun (WGS) entry which is preliminary data.</text>
</comment>
<evidence type="ECO:0000313" key="10">
    <source>
        <dbReference type="EMBL" id="MFC4231445.1"/>
    </source>
</evidence>
<evidence type="ECO:0000256" key="1">
    <source>
        <dbReference type="ARBA" id="ARBA00000085"/>
    </source>
</evidence>
<evidence type="ECO:0000256" key="2">
    <source>
        <dbReference type="ARBA" id="ARBA00012438"/>
    </source>
</evidence>
<keyword evidence="4" id="KW-0808">Transferase</keyword>